<feature type="transmembrane region" description="Helical" evidence="7">
    <location>
        <begin position="20"/>
        <end position="42"/>
    </location>
</feature>
<evidence type="ECO:0000256" key="1">
    <source>
        <dbReference type="ARBA" id="ARBA00004141"/>
    </source>
</evidence>
<feature type="transmembrane region" description="Helical" evidence="7">
    <location>
        <begin position="54"/>
        <end position="77"/>
    </location>
</feature>
<dbReference type="InterPro" id="IPR049326">
    <property type="entry name" value="Rhodopsin_dom_fungi"/>
</dbReference>
<accession>A0A6A6DYL3</accession>
<feature type="region of interest" description="Disordered" evidence="6">
    <location>
        <begin position="291"/>
        <end position="313"/>
    </location>
</feature>
<evidence type="ECO:0000259" key="8">
    <source>
        <dbReference type="Pfam" id="PF20684"/>
    </source>
</evidence>
<feature type="compositionally biased region" description="Basic and acidic residues" evidence="6">
    <location>
        <begin position="297"/>
        <end position="313"/>
    </location>
</feature>
<reference evidence="9" key="1">
    <citation type="journal article" date="2020" name="Stud. Mycol.">
        <title>101 Dothideomycetes genomes: a test case for predicting lifestyles and emergence of pathogens.</title>
        <authorList>
            <person name="Haridas S."/>
            <person name="Albert R."/>
            <person name="Binder M."/>
            <person name="Bloem J."/>
            <person name="Labutti K."/>
            <person name="Salamov A."/>
            <person name="Andreopoulos B."/>
            <person name="Baker S."/>
            <person name="Barry K."/>
            <person name="Bills G."/>
            <person name="Bluhm B."/>
            <person name="Cannon C."/>
            <person name="Castanera R."/>
            <person name="Culley D."/>
            <person name="Daum C."/>
            <person name="Ezra D."/>
            <person name="Gonzalez J."/>
            <person name="Henrissat B."/>
            <person name="Kuo A."/>
            <person name="Liang C."/>
            <person name="Lipzen A."/>
            <person name="Lutzoni F."/>
            <person name="Magnuson J."/>
            <person name="Mondo S."/>
            <person name="Nolan M."/>
            <person name="Ohm R."/>
            <person name="Pangilinan J."/>
            <person name="Park H.-J."/>
            <person name="Ramirez L."/>
            <person name="Alfaro M."/>
            <person name="Sun H."/>
            <person name="Tritt A."/>
            <person name="Yoshinaga Y."/>
            <person name="Zwiers L.-H."/>
            <person name="Turgeon B."/>
            <person name="Goodwin S."/>
            <person name="Spatafora J."/>
            <person name="Crous P."/>
            <person name="Grigoriev I."/>
        </authorList>
    </citation>
    <scope>NUCLEOTIDE SEQUENCE</scope>
    <source>
        <strain evidence="9">CBS 207.26</strain>
    </source>
</reference>
<evidence type="ECO:0000256" key="3">
    <source>
        <dbReference type="ARBA" id="ARBA00022989"/>
    </source>
</evidence>
<feature type="domain" description="Rhodopsin" evidence="8">
    <location>
        <begin position="38"/>
        <end position="277"/>
    </location>
</feature>
<evidence type="ECO:0000256" key="7">
    <source>
        <dbReference type="SAM" id="Phobius"/>
    </source>
</evidence>
<evidence type="ECO:0000256" key="4">
    <source>
        <dbReference type="ARBA" id="ARBA00023136"/>
    </source>
</evidence>
<comment type="similarity">
    <text evidence="5">Belongs to the SAT4 family.</text>
</comment>
<evidence type="ECO:0000256" key="2">
    <source>
        <dbReference type="ARBA" id="ARBA00022692"/>
    </source>
</evidence>
<dbReference type="OrthoDB" id="444631at2759"/>
<keyword evidence="3 7" id="KW-1133">Transmembrane helix</keyword>
<evidence type="ECO:0000313" key="9">
    <source>
        <dbReference type="EMBL" id="KAF2183865.1"/>
    </source>
</evidence>
<dbReference type="AlphaFoldDB" id="A0A6A6DYL3"/>
<keyword evidence="10" id="KW-1185">Reference proteome</keyword>
<feature type="transmembrane region" description="Helical" evidence="7">
    <location>
        <begin position="212"/>
        <end position="232"/>
    </location>
</feature>
<evidence type="ECO:0000313" key="10">
    <source>
        <dbReference type="Proteomes" id="UP000800200"/>
    </source>
</evidence>
<dbReference type="Proteomes" id="UP000800200">
    <property type="component" value="Unassembled WGS sequence"/>
</dbReference>
<sequence length="383" mass="42998">MDQLSPAQLAALKKEDKGPTTIAICVAFTIFSFICVSLRVFTRIKYVRDIGLEDYFIALSMLFSIAMAVCQILQVHWGNGTHVMFLSLPQAIYILKYLYFSILCYCMSLALTKISILLQYRRIFSVKEMRLPIYIVMGICVAYGIVTVVTGIFACIPVDAFWDVRKKPTARCVDEHALWYANGGMTIGTDMLVAALPIKAIWDLQMPRKQKIALLVILTLGWFVCIVSMLRLNALAVLARHMEDTTWYGAETAYWSSIEVNLAIVCASTPALKPLIVRIIPRFAARTYASKPSASKGTKESHSRKSFIELKEQRSSRTISEDLEMGDTDYSVTALSELDSTDPGQYIRVTKEVEQHFEELVGRSSEHGSQKILCRSSPSLLGR</sequence>
<dbReference type="InterPro" id="IPR052337">
    <property type="entry name" value="SAT4-like"/>
</dbReference>
<evidence type="ECO:0000256" key="6">
    <source>
        <dbReference type="SAM" id="MobiDB-lite"/>
    </source>
</evidence>
<dbReference type="EMBL" id="ML994640">
    <property type="protein sequence ID" value="KAF2183865.1"/>
    <property type="molecule type" value="Genomic_DNA"/>
</dbReference>
<comment type="subcellular location">
    <subcellularLocation>
        <location evidence="1">Membrane</location>
        <topology evidence="1">Multi-pass membrane protein</topology>
    </subcellularLocation>
</comment>
<feature type="transmembrane region" description="Helical" evidence="7">
    <location>
        <begin position="131"/>
        <end position="157"/>
    </location>
</feature>
<gene>
    <name evidence="9" type="ORF">K469DRAFT_581164</name>
</gene>
<dbReference type="PANTHER" id="PTHR33048">
    <property type="entry name" value="PTH11-LIKE INTEGRAL MEMBRANE PROTEIN (AFU_ORTHOLOGUE AFUA_5G11245)"/>
    <property type="match status" value="1"/>
</dbReference>
<dbReference type="GO" id="GO:0016020">
    <property type="term" value="C:membrane"/>
    <property type="evidence" value="ECO:0007669"/>
    <property type="project" value="UniProtKB-SubCell"/>
</dbReference>
<proteinExistence type="inferred from homology"/>
<feature type="transmembrane region" description="Helical" evidence="7">
    <location>
        <begin position="97"/>
        <end position="119"/>
    </location>
</feature>
<dbReference type="Pfam" id="PF20684">
    <property type="entry name" value="Fung_rhodopsin"/>
    <property type="match status" value="1"/>
</dbReference>
<name>A0A6A6DYL3_9PEZI</name>
<feature type="transmembrane region" description="Helical" evidence="7">
    <location>
        <begin position="177"/>
        <end position="200"/>
    </location>
</feature>
<keyword evidence="4 7" id="KW-0472">Membrane</keyword>
<protein>
    <recommendedName>
        <fullName evidence="8">Rhodopsin domain-containing protein</fullName>
    </recommendedName>
</protein>
<evidence type="ECO:0000256" key="5">
    <source>
        <dbReference type="ARBA" id="ARBA00038359"/>
    </source>
</evidence>
<keyword evidence="2 7" id="KW-0812">Transmembrane</keyword>
<dbReference type="PANTHER" id="PTHR33048:SF47">
    <property type="entry name" value="INTEGRAL MEMBRANE PROTEIN-RELATED"/>
    <property type="match status" value="1"/>
</dbReference>
<organism evidence="9 10">
    <name type="scientific">Zopfia rhizophila CBS 207.26</name>
    <dbReference type="NCBI Taxonomy" id="1314779"/>
    <lineage>
        <taxon>Eukaryota</taxon>
        <taxon>Fungi</taxon>
        <taxon>Dikarya</taxon>
        <taxon>Ascomycota</taxon>
        <taxon>Pezizomycotina</taxon>
        <taxon>Dothideomycetes</taxon>
        <taxon>Dothideomycetes incertae sedis</taxon>
        <taxon>Zopfiaceae</taxon>
        <taxon>Zopfia</taxon>
    </lineage>
</organism>